<name>A0A4C1UUV2_EUMVA</name>
<reference evidence="1 2" key="1">
    <citation type="journal article" date="2019" name="Commun. Biol.">
        <title>The bagworm genome reveals a unique fibroin gene that provides high tensile strength.</title>
        <authorList>
            <person name="Kono N."/>
            <person name="Nakamura H."/>
            <person name="Ohtoshi R."/>
            <person name="Tomita M."/>
            <person name="Numata K."/>
            <person name="Arakawa K."/>
        </authorList>
    </citation>
    <scope>NUCLEOTIDE SEQUENCE [LARGE SCALE GENOMIC DNA]</scope>
</reference>
<evidence type="ECO:0000313" key="1">
    <source>
        <dbReference type="EMBL" id="GBP30079.1"/>
    </source>
</evidence>
<protein>
    <submittedName>
        <fullName evidence="1">Uncharacterized protein</fullName>
    </submittedName>
</protein>
<dbReference type="EMBL" id="BGZK01000228">
    <property type="protein sequence ID" value="GBP30079.1"/>
    <property type="molecule type" value="Genomic_DNA"/>
</dbReference>
<dbReference type="Proteomes" id="UP000299102">
    <property type="component" value="Unassembled WGS sequence"/>
</dbReference>
<proteinExistence type="predicted"/>
<comment type="caution">
    <text evidence="1">The sequence shown here is derived from an EMBL/GenBank/DDBJ whole genome shotgun (WGS) entry which is preliminary data.</text>
</comment>
<evidence type="ECO:0000313" key="2">
    <source>
        <dbReference type="Proteomes" id="UP000299102"/>
    </source>
</evidence>
<accession>A0A4C1UUV2</accession>
<organism evidence="1 2">
    <name type="scientific">Eumeta variegata</name>
    <name type="common">Bagworm moth</name>
    <name type="synonym">Eumeta japonica</name>
    <dbReference type="NCBI Taxonomy" id="151549"/>
    <lineage>
        <taxon>Eukaryota</taxon>
        <taxon>Metazoa</taxon>
        <taxon>Ecdysozoa</taxon>
        <taxon>Arthropoda</taxon>
        <taxon>Hexapoda</taxon>
        <taxon>Insecta</taxon>
        <taxon>Pterygota</taxon>
        <taxon>Neoptera</taxon>
        <taxon>Endopterygota</taxon>
        <taxon>Lepidoptera</taxon>
        <taxon>Glossata</taxon>
        <taxon>Ditrysia</taxon>
        <taxon>Tineoidea</taxon>
        <taxon>Psychidae</taxon>
        <taxon>Oiketicinae</taxon>
        <taxon>Eumeta</taxon>
    </lineage>
</organism>
<sequence>MDTDDHRGVTSALPASREGILYPIERASDHESWISTGTDGLTYCLEYRASGLTKVKRPAGQFARGQDQNPVPPSLKATFIYTDPSPVA</sequence>
<keyword evidence="2" id="KW-1185">Reference proteome</keyword>
<gene>
    <name evidence="1" type="ORF">EVAR_14597_1</name>
</gene>
<dbReference type="AlphaFoldDB" id="A0A4C1UUV2"/>